<dbReference type="RefSeq" id="WP_236893073.1">
    <property type="nucleotide sequence ID" value="NZ_AP024488.1"/>
</dbReference>
<feature type="region of interest" description="Disordered" evidence="1">
    <location>
        <begin position="63"/>
        <end position="86"/>
    </location>
</feature>
<evidence type="ECO:0000313" key="2">
    <source>
        <dbReference type="EMBL" id="BCS96789.1"/>
    </source>
</evidence>
<organism evidence="2 3">
    <name type="scientific">Desulfoluna limicola</name>
    <dbReference type="NCBI Taxonomy" id="2810562"/>
    <lineage>
        <taxon>Bacteria</taxon>
        <taxon>Pseudomonadati</taxon>
        <taxon>Thermodesulfobacteriota</taxon>
        <taxon>Desulfobacteria</taxon>
        <taxon>Desulfobacterales</taxon>
        <taxon>Desulfolunaceae</taxon>
        <taxon>Desulfoluna</taxon>
    </lineage>
</organism>
<dbReference type="EMBL" id="AP024488">
    <property type="protein sequence ID" value="BCS96789.1"/>
    <property type="molecule type" value="Genomic_DNA"/>
</dbReference>
<reference evidence="2 3" key="1">
    <citation type="submission" date="2021-02" db="EMBL/GenBank/DDBJ databases">
        <title>Complete genome of Desulfoluna sp. strain ASN36.</title>
        <authorList>
            <person name="Takahashi A."/>
            <person name="Kojima H."/>
            <person name="Fukui M."/>
        </authorList>
    </citation>
    <scope>NUCLEOTIDE SEQUENCE [LARGE SCALE GENOMIC DNA]</scope>
    <source>
        <strain evidence="2 3">ASN36</strain>
    </source>
</reference>
<proteinExistence type="predicted"/>
<evidence type="ECO:0000313" key="3">
    <source>
        <dbReference type="Proteomes" id="UP001320148"/>
    </source>
</evidence>
<evidence type="ECO:0000256" key="1">
    <source>
        <dbReference type="SAM" id="MobiDB-lite"/>
    </source>
</evidence>
<sequence length="222" mass="24514">MRKRDVAMGACFCLALVWGGGLLVISGGKVSTPEVAPRAERAMPGVESVDQVLEDAEWGAAQAKRGHGGEATVAKGGAGQNEHAEPALTVQYPEGLEGIKQQIYDMNIEYIEDLDALDAAGQVTDQPPEVLWQGDWSSADDWKRRGDGFRIEQRDDGTYALFPDADTSRSYAWDDEKGEFAWEQDYYGKIITHKARFIDDDVLVLMKISGRKVALDIYRKGE</sequence>
<gene>
    <name evidence="2" type="ORF">DSLASN_24210</name>
</gene>
<dbReference type="Proteomes" id="UP001320148">
    <property type="component" value="Chromosome"/>
</dbReference>
<name>A0ABM7PHW2_9BACT</name>
<protein>
    <recommendedName>
        <fullName evidence="4">Lipoprotein</fullName>
    </recommendedName>
</protein>
<keyword evidence="3" id="KW-1185">Reference proteome</keyword>
<accession>A0ABM7PHW2</accession>
<evidence type="ECO:0008006" key="4">
    <source>
        <dbReference type="Google" id="ProtNLM"/>
    </source>
</evidence>